<evidence type="ECO:0000256" key="1">
    <source>
        <dbReference type="SAM" id="MobiDB-lite"/>
    </source>
</evidence>
<proteinExistence type="predicted"/>
<evidence type="ECO:0000256" key="2">
    <source>
        <dbReference type="SAM" id="Phobius"/>
    </source>
</evidence>
<dbReference type="InterPro" id="IPR046529">
    <property type="entry name" value="DUF6594"/>
</dbReference>
<feature type="compositionally biased region" description="Basic and acidic residues" evidence="1">
    <location>
        <begin position="30"/>
        <end position="47"/>
    </location>
</feature>
<gene>
    <name evidence="4" type="ORF">KHLLAP_LOCUS4666</name>
</gene>
<keyword evidence="2" id="KW-0812">Transmembrane</keyword>
<keyword evidence="2" id="KW-0472">Membrane</keyword>
<feature type="region of interest" description="Disordered" evidence="1">
    <location>
        <begin position="1"/>
        <end position="93"/>
    </location>
</feature>
<evidence type="ECO:0000313" key="4">
    <source>
        <dbReference type="EMBL" id="CAJ2504198.1"/>
    </source>
</evidence>
<reference evidence="4" key="1">
    <citation type="submission" date="2023-10" db="EMBL/GenBank/DDBJ databases">
        <authorList>
            <person name="Hackl T."/>
        </authorList>
    </citation>
    <scope>NUCLEOTIDE SEQUENCE</scope>
</reference>
<dbReference type="AlphaFoldDB" id="A0AAI8YED2"/>
<comment type="caution">
    <text evidence="4">The sequence shown here is derived from an EMBL/GenBank/DDBJ whole genome shotgun (WGS) entry which is preliminary data.</text>
</comment>
<name>A0AAI8YED2_9PEZI</name>
<sequence>MAWTLDSSHRDPEKGEIAKAGPVEIAIGQDAERQDAERQDHEPEAVRVARNVTGLGDPHCQHKEDEKERLLEPMERGQEAKGTNEAKDEWERPDEDNDFRISFAELQRMRLQKLQCRLVRHVANMKNSSREPDGWEEDLEAYIKAIQDYDYMVTCSQRPRDPFLVTGERKIDSYVIHSILRGSLNGGFGRPIPVDNPWENDNQPIGGTRNATLAKSWIDGFKERLIIATVAGFFLIGPMWLMVLHDTLYTTLGSTTAFVTAFGIAMAWFLDKPKEVMSGTAAYAAVLVVFVGLAVD</sequence>
<dbReference type="Proteomes" id="UP001295740">
    <property type="component" value="Unassembled WGS sequence"/>
</dbReference>
<evidence type="ECO:0000313" key="5">
    <source>
        <dbReference type="Proteomes" id="UP001295740"/>
    </source>
</evidence>
<feature type="transmembrane region" description="Helical" evidence="2">
    <location>
        <begin position="249"/>
        <end position="269"/>
    </location>
</feature>
<evidence type="ECO:0000259" key="3">
    <source>
        <dbReference type="Pfam" id="PF20237"/>
    </source>
</evidence>
<keyword evidence="2" id="KW-1133">Transmembrane helix</keyword>
<dbReference type="Pfam" id="PF20237">
    <property type="entry name" value="DUF6594"/>
    <property type="match status" value="1"/>
</dbReference>
<feature type="compositionally biased region" description="Basic and acidic residues" evidence="1">
    <location>
        <begin position="59"/>
        <end position="90"/>
    </location>
</feature>
<dbReference type="EMBL" id="CAUWAG010000006">
    <property type="protein sequence ID" value="CAJ2504198.1"/>
    <property type="molecule type" value="Genomic_DNA"/>
</dbReference>
<feature type="domain" description="DUF6594" evidence="3">
    <location>
        <begin position="113"/>
        <end position="288"/>
    </location>
</feature>
<organism evidence="4 5">
    <name type="scientific">Anthostomella pinea</name>
    <dbReference type="NCBI Taxonomy" id="933095"/>
    <lineage>
        <taxon>Eukaryota</taxon>
        <taxon>Fungi</taxon>
        <taxon>Dikarya</taxon>
        <taxon>Ascomycota</taxon>
        <taxon>Pezizomycotina</taxon>
        <taxon>Sordariomycetes</taxon>
        <taxon>Xylariomycetidae</taxon>
        <taxon>Xylariales</taxon>
        <taxon>Xylariaceae</taxon>
        <taxon>Anthostomella</taxon>
    </lineage>
</organism>
<keyword evidence="5" id="KW-1185">Reference proteome</keyword>
<protein>
    <submittedName>
        <fullName evidence="4">Uu.00g115920.m01.CDS01</fullName>
    </submittedName>
</protein>
<feature type="transmembrane region" description="Helical" evidence="2">
    <location>
        <begin position="225"/>
        <end position="243"/>
    </location>
</feature>
<feature type="transmembrane region" description="Helical" evidence="2">
    <location>
        <begin position="276"/>
        <end position="295"/>
    </location>
</feature>
<accession>A0AAI8YED2</accession>
<feature type="compositionally biased region" description="Basic and acidic residues" evidence="1">
    <location>
        <begin position="7"/>
        <end position="17"/>
    </location>
</feature>